<gene>
    <name evidence="1" type="ORF">RPERSI_LOCUS1965</name>
</gene>
<organism evidence="1 2">
    <name type="scientific">Racocetra persica</name>
    <dbReference type="NCBI Taxonomy" id="160502"/>
    <lineage>
        <taxon>Eukaryota</taxon>
        <taxon>Fungi</taxon>
        <taxon>Fungi incertae sedis</taxon>
        <taxon>Mucoromycota</taxon>
        <taxon>Glomeromycotina</taxon>
        <taxon>Glomeromycetes</taxon>
        <taxon>Diversisporales</taxon>
        <taxon>Gigasporaceae</taxon>
        <taxon>Racocetra</taxon>
    </lineage>
</organism>
<comment type="caution">
    <text evidence="1">The sequence shown here is derived from an EMBL/GenBank/DDBJ whole genome shotgun (WGS) entry which is preliminary data.</text>
</comment>
<proteinExistence type="predicted"/>
<protein>
    <submittedName>
        <fullName evidence="1">11518_t:CDS:1</fullName>
    </submittedName>
</protein>
<sequence>LKMTEAQCLNHYVSDYYMNYTLHSEKDFGLVLFFESSMTDVLLEVNNNILLVVESVDNSISEINSSDSKSKDSLLKEIYSKQTFTSFDILEQYLKHYSVQIGFETKIVRAKKKMMFGLVKYTNISMENYNHKLNDSELIKQFASSLCKLLTNIKEEICFYVQKYQLEVTVLK</sequence>
<reference evidence="1" key="1">
    <citation type="submission" date="2021-06" db="EMBL/GenBank/DDBJ databases">
        <authorList>
            <person name="Kallberg Y."/>
            <person name="Tangrot J."/>
            <person name="Rosling A."/>
        </authorList>
    </citation>
    <scope>NUCLEOTIDE SEQUENCE</scope>
    <source>
        <strain evidence="1">MA461A</strain>
    </source>
</reference>
<accession>A0ACA9L3P3</accession>
<feature type="non-terminal residue" evidence="1">
    <location>
        <position position="1"/>
    </location>
</feature>
<keyword evidence="2" id="KW-1185">Reference proteome</keyword>
<dbReference type="Proteomes" id="UP000789920">
    <property type="component" value="Unassembled WGS sequence"/>
</dbReference>
<name>A0ACA9L3P3_9GLOM</name>
<evidence type="ECO:0000313" key="2">
    <source>
        <dbReference type="Proteomes" id="UP000789920"/>
    </source>
</evidence>
<evidence type="ECO:0000313" key="1">
    <source>
        <dbReference type="EMBL" id="CAG8504308.1"/>
    </source>
</evidence>
<dbReference type="EMBL" id="CAJVQC010002022">
    <property type="protein sequence ID" value="CAG8504308.1"/>
    <property type="molecule type" value="Genomic_DNA"/>
</dbReference>